<keyword evidence="10" id="KW-0732">Signal</keyword>
<evidence type="ECO:0000256" key="9">
    <source>
        <dbReference type="SAM" id="MobiDB-lite"/>
    </source>
</evidence>
<comment type="similarity">
    <text evidence="2 8">Belongs to the glycosyl hydrolase 28 family.</text>
</comment>
<evidence type="ECO:0000256" key="8">
    <source>
        <dbReference type="RuleBase" id="RU361169"/>
    </source>
</evidence>
<gene>
    <name evidence="11" type="ORF">RHSIM_Rhsim08G0053100</name>
</gene>
<evidence type="ECO:0000256" key="1">
    <source>
        <dbReference type="ARBA" id="ARBA00004191"/>
    </source>
</evidence>
<accession>A0A834GLP0</accession>
<keyword evidence="6 8" id="KW-0326">Glycosidase</keyword>
<evidence type="ECO:0008006" key="13">
    <source>
        <dbReference type="Google" id="ProtNLM"/>
    </source>
</evidence>
<evidence type="ECO:0000313" key="12">
    <source>
        <dbReference type="Proteomes" id="UP000626092"/>
    </source>
</evidence>
<evidence type="ECO:0000256" key="3">
    <source>
        <dbReference type="ARBA" id="ARBA00022512"/>
    </source>
</evidence>
<protein>
    <recommendedName>
        <fullName evidence="13">Polygalacturonase</fullName>
    </recommendedName>
</protein>
<feature type="compositionally biased region" description="Low complexity" evidence="9">
    <location>
        <begin position="207"/>
        <end position="221"/>
    </location>
</feature>
<comment type="subcellular location">
    <subcellularLocation>
        <location evidence="1">Secreted</location>
        <location evidence="1">Cell wall</location>
    </subcellularLocation>
</comment>
<evidence type="ECO:0000256" key="5">
    <source>
        <dbReference type="ARBA" id="ARBA00022801"/>
    </source>
</evidence>
<dbReference type="GO" id="GO:0005975">
    <property type="term" value="P:carbohydrate metabolic process"/>
    <property type="evidence" value="ECO:0007669"/>
    <property type="project" value="InterPro"/>
</dbReference>
<keyword evidence="3" id="KW-0134">Cell wall</keyword>
<feature type="chain" id="PRO_5032570328" description="Polygalacturonase" evidence="10">
    <location>
        <begin position="24"/>
        <end position="541"/>
    </location>
</feature>
<evidence type="ECO:0000256" key="7">
    <source>
        <dbReference type="ARBA" id="ARBA00023316"/>
    </source>
</evidence>
<name>A0A834GLP0_RHOSS</name>
<dbReference type="Pfam" id="PF00295">
    <property type="entry name" value="Glyco_hydro_28"/>
    <property type="match status" value="3"/>
</dbReference>
<keyword evidence="4" id="KW-0964">Secreted</keyword>
<proteinExistence type="inferred from homology"/>
<dbReference type="EMBL" id="WJXA01000008">
    <property type="protein sequence ID" value="KAF7135212.1"/>
    <property type="molecule type" value="Genomic_DNA"/>
</dbReference>
<comment type="caution">
    <text evidence="11">The sequence shown here is derived from an EMBL/GenBank/DDBJ whole genome shotgun (WGS) entry which is preliminary data.</text>
</comment>
<evidence type="ECO:0000256" key="10">
    <source>
        <dbReference type="SAM" id="SignalP"/>
    </source>
</evidence>
<evidence type="ECO:0000256" key="6">
    <source>
        <dbReference type="ARBA" id="ARBA00023295"/>
    </source>
</evidence>
<dbReference type="InterPro" id="IPR012334">
    <property type="entry name" value="Pectin_lyas_fold"/>
</dbReference>
<dbReference type="Gene3D" id="2.160.20.10">
    <property type="entry name" value="Single-stranded right-handed beta-helix, Pectin lyase-like"/>
    <property type="match status" value="1"/>
</dbReference>
<evidence type="ECO:0000256" key="2">
    <source>
        <dbReference type="ARBA" id="ARBA00008834"/>
    </source>
</evidence>
<feature type="region of interest" description="Disordered" evidence="9">
    <location>
        <begin position="195"/>
        <end position="222"/>
    </location>
</feature>
<evidence type="ECO:0000313" key="11">
    <source>
        <dbReference type="EMBL" id="KAF7135212.1"/>
    </source>
</evidence>
<dbReference type="PANTHER" id="PTHR31375">
    <property type="match status" value="1"/>
</dbReference>
<organism evidence="11 12">
    <name type="scientific">Rhododendron simsii</name>
    <name type="common">Sims's rhododendron</name>
    <dbReference type="NCBI Taxonomy" id="118357"/>
    <lineage>
        <taxon>Eukaryota</taxon>
        <taxon>Viridiplantae</taxon>
        <taxon>Streptophyta</taxon>
        <taxon>Embryophyta</taxon>
        <taxon>Tracheophyta</taxon>
        <taxon>Spermatophyta</taxon>
        <taxon>Magnoliopsida</taxon>
        <taxon>eudicotyledons</taxon>
        <taxon>Gunneridae</taxon>
        <taxon>Pentapetalae</taxon>
        <taxon>asterids</taxon>
        <taxon>Ericales</taxon>
        <taxon>Ericaceae</taxon>
        <taxon>Ericoideae</taxon>
        <taxon>Rhodoreae</taxon>
        <taxon>Rhododendron</taxon>
    </lineage>
</organism>
<evidence type="ECO:0000256" key="4">
    <source>
        <dbReference type="ARBA" id="ARBA00022525"/>
    </source>
</evidence>
<dbReference type="SUPFAM" id="SSF51126">
    <property type="entry name" value="Pectin lyase-like"/>
    <property type="match status" value="1"/>
</dbReference>
<dbReference type="GO" id="GO:0071555">
    <property type="term" value="P:cell wall organization"/>
    <property type="evidence" value="ECO:0007669"/>
    <property type="project" value="UniProtKB-KW"/>
</dbReference>
<feature type="signal peptide" evidence="10">
    <location>
        <begin position="1"/>
        <end position="23"/>
    </location>
</feature>
<keyword evidence="12" id="KW-1185">Reference proteome</keyword>
<keyword evidence="7" id="KW-0961">Cell wall biogenesis/degradation</keyword>
<dbReference type="AlphaFoldDB" id="A0A834GLP0"/>
<dbReference type="Proteomes" id="UP000626092">
    <property type="component" value="Unassembled WGS sequence"/>
</dbReference>
<dbReference type="InterPro" id="IPR011050">
    <property type="entry name" value="Pectin_lyase_fold/virulence"/>
</dbReference>
<dbReference type="OrthoDB" id="187139at2759"/>
<sequence>MNPAFMILSAFLVWSLNYETCSAGEGKLWREGKANNQSILSLSQGRSHGGSHRKGGRVWRLMKESDTAQAEPTTSMVQQNGSKSATFNVLDYGARGDGKTDDSKAFEAAWADACKVVASTMVVPSGPVFLLNPVSFSGTNCEQNIVFQLDGKIIAPTSSAVWGSGLLQWLEFTKLNGITIRGSGTIDGQGSVWWKESPVDNPTNDLESSASSAKESNYSSSQEVSIEAAGKMPSTRPTALRFYGSSHVTVTGITIQSSPKTHLKFDGCTAVQVFNVRVSSPGDSSNTDGIHLQNSKDVVIYSTTIACGNSSNAIYGCLSFPCRSIEGSRATIPDNKKVLFSICITTGDDCVSIQTGCSGVYIHNVNCGPGHGISIGGLGRDNTKACVSNITVRDTAIHDTLTGVRIKTWQGGLGSVQGIMFSNIQVSEVKIPIMIDQFYCEGSKCRNKTSAVAVSGISYQNIKGTYTVKPVHFACSDNLPCTGITLNTIELKALQSESNKLSGPFCWQTYGELKTATTPPIDCLKMGKPISNQVQSNVDSC</sequence>
<keyword evidence="5 8" id="KW-0378">Hydrolase</keyword>
<dbReference type="GO" id="GO:0004650">
    <property type="term" value="F:polygalacturonase activity"/>
    <property type="evidence" value="ECO:0007669"/>
    <property type="project" value="InterPro"/>
</dbReference>
<dbReference type="InterPro" id="IPR000743">
    <property type="entry name" value="Glyco_hydro_28"/>
</dbReference>
<reference evidence="11" key="1">
    <citation type="submission" date="2019-11" db="EMBL/GenBank/DDBJ databases">
        <authorList>
            <person name="Liu Y."/>
            <person name="Hou J."/>
            <person name="Li T.-Q."/>
            <person name="Guan C.-H."/>
            <person name="Wu X."/>
            <person name="Wu H.-Z."/>
            <person name="Ling F."/>
            <person name="Zhang R."/>
            <person name="Shi X.-G."/>
            <person name="Ren J.-P."/>
            <person name="Chen E.-F."/>
            <person name="Sun J.-M."/>
        </authorList>
    </citation>
    <scope>NUCLEOTIDE SEQUENCE</scope>
    <source>
        <strain evidence="11">Adult_tree_wgs_1</strain>
        <tissue evidence="11">Leaves</tissue>
    </source>
</reference>